<evidence type="ECO:0000313" key="2">
    <source>
        <dbReference type="EMBL" id="HIS31500.1"/>
    </source>
</evidence>
<comment type="caution">
    <text evidence="2">The sequence shown here is derived from an EMBL/GenBank/DDBJ whole genome shotgun (WGS) entry which is preliminary data.</text>
</comment>
<dbReference type="Proteomes" id="UP000823935">
    <property type="component" value="Unassembled WGS sequence"/>
</dbReference>
<evidence type="ECO:0000313" key="3">
    <source>
        <dbReference type="Proteomes" id="UP000823935"/>
    </source>
</evidence>
<name>A0A9D1ET59_9FIRM</name>
<dbReference type="EMBL" id="DVIQ01000043">
    <property type="protein sequence ID" value="HIS31500.1"/>
    <property type="molecule type" value="Genomic_DNA"/>
</dbReference>
<keyword evidence="1" id="KW-0472">Membrane</keyword>
<reference evidence="2" key="1">
    <citation type="submission" date="2020-10" db="EMBL/GenBank/DDBJ databases">
        <authorList>
            <person name="Gilroy R."/>
        </authorList>
    </citation>
    <scope>NUCLEOTIDE SEQUENCE</scope>
    <source>
        <strain evidence="2">CHK190-19873</strain>
    </source>
</reference>
<keyword evidence="1" id="KW-1133">Transmembrane helix</keyword>
<evidence type="ECO:0000256" key="1">
    <source>
        <dbReference type="SAM" id="Phobius"/>
    </source>
</evidence>
<protein>
    <submittedName>
        <fullName evidence="2">Uncharacterized protein</fullName>
    </submittedName>
</protein>
<dbReference type="AlphaFoldDB" id="A0A9D1ET59"/>
<organism evidence="2 3">
    <name type="scientific">Candidatus Limivivens intestinipullorum</name>
    <dbReference type="NCBI Taxonomy" id="2840858"/>
    <lineage>
        <taxon>Bacteria</taxon>
        <taxon>Bacillati</taxon>
        <taxon>Bacillota</taxon>
        <taxon>Clostridia</taxon>
        <taxon>Lachnospirales</taxon>
        <taxon>Lachnospiraceae</taxon>
        <taxon>Lachnospiraceae incertae sedis</taxon>
        <taxon>Candidatus Limivivens</taxon>
    </lineage>
</organism>
<feature type="transmembrane region" description="Helical" evidence="1">
    <location>
        <begin position="12"/>
        <end position="32"/>
    </location>
</feature>
<accession>A0A9D1ET59</accession>
<gene>
    <name evidence="2" type="ORF">IAB44_08165</name>
</gene>
<feature type="transmembrane region" description="Helical" evidence="1">
    <location>
        <begin position="44"/>
        <end position="66"/>
    </location>
</feature>
<keyword evidence="1" id="KW-0812">Transmembrane</keyword>
<sequence length="152" mass="16787">MKRNTSLLRLSSIFMFLTGLAYLAQLAATLILHESQMFLENQAIMLASWLLIVQAVLEILCAVGGFHAAAGRRCIHRYVYLGTAVLAMAILSGVLGLALRAVHWTAATGVILEVCVPAFYLATAVVNDCTGGKWFLSVRKRHRKELFKKKPR</sequence>
<proteinExistence type="predicted"/>
<reference evidence="2" key="2">
    <citation type="journal article" date="2021" name="PeerJ">
        <title>Extensive microbial diversity within the chicken gut microbiome revealed by metagenomics and culture.</title>
        <authorList>
            <person name="Gilroy R."/>
            <person name="Ravi A."/>
            <person name="Getino M."/>
            <person name="Pursley I."/>
            <person name="Horton D.L."/>
            <person name="Alikhan N.F."/>
            <person name="Baker D."/>
            <person name="Gharbi K."/>
            <person name="Hall N."/>
            <person name="Watson M."/>
            <person name="Adriaenssens E.M."/>
            <person name="Foster-Nyarko E."/>
            <person name="Jarju S."/>
            <person name="Secka A."/>
            <person name="Antonio M."/>
            <person name="Oren A."/>
            <person name="Chaudhuri R.R."/>
            <person name="La Ragione R."/>
            <person name="Hildebrand F."/>
            <person name="Pallen M.J."/>
        </authorList>
    </citation>
    <scope>NUCLEOTIDE SEQUENCE</scope>
    <source>
        <strain evidence="2">CHK190-19873</strain>
    </source>
</reference>
<feature type="transmembrane region" description="Helical" evidence="1">
    <location>
        <begin position="78"/>
        <end position="98"/>
    </location>
</feature>